<comment type="caution">
    <text evidence="4">The sequence shown here is derived from an EMBL/GenBank/DDBJ whole genome shotgun (WGS) entry which is preliminary data.</text>
</comment>
<dbReference type="Proteomes" id="UP001602119">
    <property type="component" value="Unassembled WGS sequence"/>
</dbReference>
<gene>
    <name evidence="4" type="ORF">ACFY05_08530</name>
</gene>
<feature type="domain" description="Tyr recombinase" evidence="3">
    <location>
        <begin position="11"/>
        <end position="158"/>
    </location>
</feature>
<dbReference type="RefSeq" id="WP_387341328.1">
    <property type="nucleotide sequence ID" value="NZ_JBIAXI010000004.1"/>
</dbReference>
<dbReference type="PROSITE" id="PS51898">
    <property type="entry name" value="TYR_RECOMBINASE"/>
    <property type="match status" value="1"/>
</dbReference>
<reference evidence="4 5" key="1">
    <citation type="submission" date="2024-10" db="EMBL/GenBank/DDBJ databases">
        <title>The Natural Products Discovery Center: Release of the First 8490 Sequenced Strains for Exploring Actinobacteria Biosynthetic Diversity.</title>
        <authorList>
            <person name="Kalkreuter E."/>
            <person name="Kautsar S.A."/>
            <person name="Yang D."/>
            <person name="Bader C.D."/>
            <person name="Teijaro C.N."/>
            <person name="Fluegel L."/>
            <person name="Davis C.M."/>
            <person name="Simpson J.R."/>
            <person name="Lauterbach L."/>
            <person name="Steele A.D."/>
            <person name="Gui C."/>
            <person name="Meng S."/>
            <person name="Li G."/>
            <person name="Viehrig K."/>
            <person name="Ye F."/>
            <person name="Su P."/>
            <person name="Kiefer A.F."/>
            <person name="Nichols A."/>
            <person name="Cepeda A.J."/>
            <person name="Yan W."/>
            <person name="Fan B."/>
            <person name="Jiang Y."/>
            <person name="Adhikari A."/>
            <person name="Zheng C.-J."/>
            <person name="Schuster L."/>
            <person name="Cowan T.M."/>
            <person name="Smanski M.J."/>
            <person name="Chevrette M.G."/>
            <person name="De Carvalho L.P.S."/>
            <person name="Shen B."/>
        </authorList>
    </citation>
    <scope>NUCLEOTIDE SEQUENCE [LARGE SCALE GENOMIC DNA]</scope>
    <source>
        <strain evidence="4 5">NPDC001281</strain>
    </source>
</reference>
<keyword evidence="1" id="KW-0233">DNA recombination</keyword>
<dbReference type="InterPro" id="IPR002104">
    <property type="entry name" value="Integrase_catalytic"/>
</dbReference>
<evidence type="ECO:0000313" key="5">
    <source>
        <dbReference type="Proteomes" id="UP001602119"/>
    </source>
</evidence>
<evidence type="ECO:0000256" key="1">
    <source>
        <dbReference type="ARBA" id="ARBA00023172"/>
    </source>
</evidence>
<dbReference type="Pfam" id="PF00589">
    <property type="entry name" value="Phage_integrase"/>
    <property type="match status" value="1"/>
</dbReference>
<dbReference type="InterPro" id="IPR013762">
    <property type="entry name" value="Integrase-like_cat_sf"/>
</dbReference>
<proteinExistence type="predicted"/>
<dbReference type="EMBL" id="JBIAXI010000004">
    <property type="protein sequence ID" value="MFF4772889.1"/>
    <property type="molecule type" value="Genomic_DNA"/>
</dbReference>
<evidence type="ECO:0000256" key="2">
    <source>
        <dbReference type="SAM" id="MobiDB-lite"/>
    </source>
</evidence>
<evidence type="ECO:0000313" key="4">
    <source>
        <dbReference type="EMBL" id="MFF4772889.1"/>
    </source>
</evidence>
<accession>A0ABW6V0R2</accession>
<name>A0ABW6V0R2_MICFU</name>
<organism evidence="4 5">
    <name type="scientific">Microtetraspora fusca</name>
    <dbReference type="NCBI Taxonomy" id="1997"/>
    <lineage>
        <taxon>Bacteria</taxon>
        <taxon>Bacillati</taxon>
        <taxon>Actinomycetota</taxon>
        <taxon>Actinomycetes</taxon>
        <taxon>Streptosporangiales</taxon>
        <taxon>Streptosporangiaceae</taxon>
        <taxon>Microtetraspora</taxon>
    </lineage>
</organism>
<dbReference type="Gene3D" id="1.10.443.10">
    <property type="entry name" value="Intergrase catalytic core"/>
    <property type="match status" value="1"/>
</dbReference>
<protein>
    <submittedName>
        <fullName evidence="4">Tyrosine-type recombinase/integrase</fullName>
    </submittedName>
</protein>
<feature type="region of interest" description="Disordered" evidence="2">
    <location>
        <begin position="1"/>
        <end position="20"/>
    </location>
</feature>
<dbReference type="InterPro" id="IPR011010">
    <property type="entry name" value="DNA_brk_join_enz"/>
</dbReference>
<keyword evidence="5" id="KW-1185">Reference proteome</keyword>
<evidence type="ECO:0000259" key="3">
    <source>
        <dbReference type="PROSITE" id="PS51898"/>
    </source>
</evidence>
<sequence length="158" mass="17707">MTQNVHYLSHRQPTAHRGDCSIPRTRLETLFTDPAHALREKVLWRLLYDTAARAEEILTLNVEDLDLEFRRARVVSKGGAIEYVHWATPTARILPRLLAGRGWSRLPPTPLSCDYSSPRPLSGVFRPPPRRSRTASPSNGRSHTTSAALPFGAGFREG</sequence>
<feature type="region of interest" description="Disordered" evidence="2">
    <location>
        <begin position="114"/>
        <end position="158"/>
    </location>
</feature>
<dbReference type="SUPFAM" id="SSF56349">
    <property type="entry name" value="DNA breaking-rejoining enzymes"/>
    <property type="match status" value="1"/>
</dbReference>